<reference evidence="1 2" key="1">
    <citation type="submission" date="2020-08" db="EMBL/GenBank/DDBJ databases">
        <title>Genomic Encyclopedia of Type Strains, Phase III (KMG-III): the genomes of soil and plant-associated and newly described type strains.</title>
        <authorList>
            <person name="Whitman W."/>
        </authorList>
    </citation>
    <scope>NUCLEOTIDE SEQUENCE [LARGE SCALE GENOMIC DNA]</scope>
    <source>
        <strain evidence="1 2">CECT 3313</strain>
    </source>
</reference>
<sequence length="37" mass="3857">MAHSSYRLMPISMATGQAAGVRAALAAVRGRRPGTSR</sequence>
<proteinExistence type="predicted"/>
<evidence type="ECO:0000313" key="2">
    <source>
        <dbReference type="Proteomes" id="UP000585836"/>
    </source>
</evidence>
<keyword evidence="2" id="KW-1185">Reference proteome</keyword>
<dbReference type="RefSeq" id="WP_308288277.1">
    <property type="nucleotide sequence ID" value="NZ_BAAAWF010000008.1"/>
</dbReference>
<evidence type="ECO:0000313" key="1">
    <source>
        <dbReference type="EMBL" id="MBB5926925.1"/>
    </source>
</evidence>
<gene>
    <name evidence="1" type="ORF">FHS34_002381</name>
</gene>
<dbReference type="AlphaFoldDB" id="A0A7W9UQ13"/>
<comment type="caution">
    <text evidence="1">The sequence shown here is derived from an EMBL/GenBank/DDBJ whole genome shotgun (WGS) entry which is preliminary data.</text>
</comment>
<dbReference type="Pfam" id="PF12831">
    <property type="entry name" value="FAD_oxidored"/>
    <property type="match status" value="1"/>
</dbReference>
<name>A0A7W9UQ13_9ACTN</name>
<organism evidence="1 2">
    <name type="scientific">Streptomyces echinatus</name>
    <dbReference type="NCBI Taxonomy" id="67293"/>
    <lineage>
        <taxon>Bacteria</taxon>
        <taxon>Bacillati</taxon>
        <taxon>Actinomycetota</taxon>
        <taxon>Actinomycetes</taxon>
        <taxon>Kitasatosporales</taxon>
        <taxon>Streptomycetaceae</taxon>
        <taxon>Streptomyces</taxon>
    </lineage>
</organism>
<dbReference type="EMBL" id="JACHJK010000003">
    <property type="protein sequence ID" value="MBB5926925.1"/>
    <property type="molecule type" value="Genomic_DNA"/>
</dbReference>
<protein>
    <submittedName>
        <fullName evidence="1">Uncharacterized protein</fullName>
    </submittedName>
</protein>
<accession>A0A7W9UQ13</accession>
<dbReference type="Proteomes" id="UP000585836">
    <property type="component" value="Unassembled WGS sequence"/>
</dbReference>